<sequence>MAEGFNVDAAQLHRHASNVLAVRDQLVAIKSASRAITQNDQAYGLLCGWIAAILEARHVRQDALYTYVEENLSLAAEALTATAKDYEATDTAASDRIRQAGGRAG</sequence>
<gene>
    <name evidence="1" type="ORF">JIG36_35790</name>
</gene>
<dbReference type="Pfam" id="PF10824">
    <property type="entry name" value="T7SS_ESX_EspC"/>
    <property type="match status" value="1"/>
</dbReference>
<organism evidence="1 2">
    <name type="scientific">Paractinoplanes ovalisporus</name>
    <dbReference type="NCBI Taxonomy" id="2810368"/>
    <lineage>
        <taxon>Bacteria</taxon>
        <taxon>Bacillati</taxon>
        <taxon>Actinomycetota</taxon>
        <taxon>Actinomycetes</taxon>
        <taxon>Micromonosporales</taxon>
        <taxon>Micromonosporaceae</taxon>
        <taxon>Paractinoplanes</taxon>
    </lineage>
</organism>
<dbReference type="Proteomes" id="UP000632138">
    <property type="component" value="Unassembled WGS sequence"/>
</dbReference>
<dbReference type="RefSeq" id="WP_203380851.1">
    <property type="nucleotide sequence ID" value="NZ_JAENHP010000016.1"/>
</dbReference>
<reference evidence="1 2" key="1">
    <citation type="submission" date="2021-01" db="EMBL/GenBank/DDBJ databases">
        <title>Actinoplanes sp. nov. LDG1-06 isolated from lichen.</title>
        <authorList>
            <person name="Saeng-In P."/>
            <person name="Phongsopitanun W."/>
            <person name="Kanchanasin P."/>
            <person name="Yuki M."/>
            <person name="Kudo T."/>
            <person name="Ohkuma M."/>
            <person name="Tanasupawat S."/>
        </authorList>
    </citation>
    <scope>NUCLEOTIDE SEQUENCE [LARGE SCALE GENOMIC DNA]</scope>
    <source>
        <strain evidence="1 2">LDG1-06</strain>
    </source>
</reference>
<accession>A0ABS2ALY7</accession>
<evidence type="ECO:0000313" key="2">
    <source>
        <dbReference type="Proteomes" id="UP000632138"/>
    </source>
</evidence>
<name>A0ABS2ALY7_9ACTN</name>
<dbReference type="EMBL" id="JAENHP010000016">
    <property type="protein sequence ID" value="MBM2620877.1"/>
    <property type="molecule type" value="Genomic_DNA"/>
</dbReference>
<comment type="caution">
    <text evidence="1">The sequence shown here is derived from an EMBL/GenBank/DDBJ whole genome shotgun (WGS) entry which is preliminary data.</text>
</comment>
<proteinExistence type="predicted"/>
<protein>
    <submittedName>
        <fullName evidence="1">Uncharacterized protein</fullName>
    </submittedName>
</protein>
<evidence type="ECO:0000313" key="1">
    <source>
        <dbReference type="EMBL" id="MBM2620877.1"/>
    </source>
</evidence>
<keyword evidence="2" id="KW-1185">Reference proteome</keyword>
<dbReference type="InterPro" id="IPR022536">
    <property type="entry name" value="EspC"/>
</dbReference>